<dbReference type="PROSITE" id="PS50011">
    <property type="entry name" value="PROTEIN_KINASE_DOM"/>
    <property type="match status" value="1"/>
</dbReference>
<dbReference type="PROSITE" id="PS50082">
    <property type="entry name" value="WD_REPEATS_2"/>
    <property type="match status" value="1"/>
</dbReference>
<dbReference type="EC" id="2.7.11.1" evidence="1"/>
<dbReference type="Proteomes" id="UP000325286">
    <property type="component" value="Chromosome"/>
</dbReference>
<dbReference type="SMART" id="SM00320">
    <property type="entry name" value="WD40"/>
    <property type="match status" value="3"/>
</dbReference>
<feature type="region of interest" description="Disordered" evidence="9">
    <location>
        <begin position="450"/>
        <end position="475"/>
    </location>
</feature>
<dbReference type="GO" id="GO:0004674">
    <property type="term" value="F:protein serine/threonine kinase activity"/>
    <property type="evidence" value="ECO:0007669"/>
    <property type="project" value="UniProtKB-KW"/>
</dbReference>
<feature type="binding site" evidence="8">
    <location>
        <position position="214"/>
    </location>
    <ligand>
        <name>ATP</name>
        <dbReference type="ChEBI" id="CHEBI:30616"/>
    </ligand>
</feature>
<dbReference type="InterPro" id="IPR015943">
    <property type="entry name" value="WD40/YVTN_repeat-like_dom_sf"/>
</dbReference>
<keyword evidence="5 11" id="KW-0418">Kinase</keyword>
<keyword evidence="3 11" id="KW-0808">Transferase</keyword>
<evidence type="ECO:0000256" key="3">
    <source>
        <dbReference type="ARBA" id="ARBA00022679"/>
    </source>
</evidence>
<dbReference type="RefSeq" id="WP_162275946.1">
    <property type="nucleotide sequence ID" value="NZ_CP042914.1"/>
</dbReference>
<dbReference type="PANTHER" id="PTHR43289">
    <property type="entry name" value="MITOGEN-ACTIVATED PROTEIN KINASE KINASE KINASE 20-RELATED"/>
    <property type="match status" value="1"/>
</dbReference>
<dbReference type="Gene3D" id="1.10.510.10">
    <property type="entry name" value="Transferase(Phosphotransferase) domain 1"/>
    <property type="match status" value="1"/>
</dbReference>
<dbReference type="EMBL" id="CP042914">
    <property type="protein sequence ID" value="QEG38107.1"/>
    <property type="molecule type" value="Genomic_DNA"/>
</dbReference>
<feature type="compositionally biased region" description="Low complexity" evidence="9">
    <location>
        <begin position="454"/>
        <end position="474"/>
    </location>
</feature>
<feature type="region of interest" description="Disordered" evidence="9">
    <location>
        <begin position="129"/>
        <end position="175"/>
    </location>
</feature>
<keyword evidence="7" id="KW-0853">WD repeat</keyword>
<dbReference type="InterPro" id="IPR011009">
    <property type="entry name" value="Kinase-like_dom_sf"/>
</dbReference>
<evidence type="ECO:0000313" key="12">
    <source>
        <dbReference type="Proteomes" id="UP000325286"/>
    </source>
</evidence>
<feature type="repeat" description="WD" evidence="7">
    <location>
        <begin position="665"/>
        <end position="697"/>
    </location>
</feature>
<evidence type="ECO:0000313" key="11">
    <source>
        <dbReference type="EMBL" id="QEG38107.1"/>
    </source>
</evidence>
<dbReference type="InterPro" id="IPR017441">
    <property type="entry name" value="Protein_kinase_ATP_BS"/>
</dbReference>
<protein>
    <recommendedName>
        <fullName evidence="1">non-specific serine/threonine protein kinase</fullName>
        <ecNumber evidence="1">2.7.11.1</ecNumber>
    </recommendedName>
</protein>
<dbReference type="GO" id="GO:0005524">
    <property type="term" value="F:ATP binding"/>
    <property type="evidence" value="ECO:0007669"/>
    <property type="project" value="UniProtKB-UniRule"/>
</dbReference>
<name>A0A5B9QGB6_9BACT</name>
<evidence type="ECO:0000256" key="9">
    <source>
        <dbReference type="SAM" id="MobiDB-lite"/>
    </source>
</evidence>
<feature type="compositionally biased region" description="Basic and acidic residues" evidence="9">
    <location>
        <begin position="158"/>
        <end position="167"/>
    </location>
</feature>
<evidence type="ECO:0000256" key="6">
    <source>
        <dbReference type="ARBA" id="ARBA00022840"/>
    </source>
</evidence>
<evidence type="ECO:0000259" key="10">
    <source>
        <dbReference type="PROSITE" id="PS50011"/>
    </source>
</evidence>
<keyword evidence="12" id="KW-1185">Reference proteome</keyword>
<dbReference type="Gene3D" id="3.30.200.20">
    <property type="entry name" value="Phosphorylase Kinase, domain 1"/>
    <property type="match status" value="1"/>
</dbReference>
<evidence type="ECO:0000256" key="8">
    <source>
        <dbReference type="PROSITE-ProRule" id="PRU10141"/>
    </source>
</evidence>
<dbReference type="Pfam" id="PF00400">
    <property type="entry name" value="WD40"/>
    <property type="match status" value="1"/>
</dbReference>
<feature type="compositionally biased region" description="Polar residues" evidence="9">
    <location>
        <begin position="143"/>
        <end position="157"/>
    </location>
</feature>
<dbReference type="SMART" id="SM00220">
    <property type="entry name" value="S_TKc"/>
    <property type="match status" value="1"/>
</dbReference>
<dbReference type="InterPro" id="IPR008271">
    <property type="entry name" value="Ser/Thr_kinase_AS"/>
</dbReference>
<dbReference type="FunFam" id="1.10.510.10:FF:000021">
    <property type="entry name" value="Serine/threonine protein kinase"/>
    <property type="match status" value="1"/>
</dbReference>
<keyword evidence="2" id="KW-0723">Serine/threonine-protein kinase</keyword>
<dbReference type="PROSITE" id="PS00108">
    <property type="entry name" value="PROTEIN_KINASE_ST"/>
    <property type="match status" value="1"/>
</dbReference>
<dbReference type="SUPFAM" id="SSF82171">
    <property type="entry name" value="DPP6 N-terminal domain-like"/>
    <property type="match status" value="1"/>
</dbReference>
<dbReference type="Pfam" id="PF00069">
    <property type="entry name" value="Pkinase"/>
    <property type="match status" value="1"/>
</dbReference>
<proteinExistence type="predicted"/>
<gene>
    <name evidence="11" type="primary">prkC_2</name>
    <name evidence="11" type="ORF">UC8_00600</name>
</gene>
<evidence type="ECO:0000256" key="2">
    <source>
        <dbReference type="ARBA" id="ARBA00022527"/>
    </source>
</evidence>
<evidence type="ECO:0000256" key="7">
    <source>
        <dbReference type="PROSITE-ProRule" id="PRU00221"/>
    </source>
</evidence>
<keyword evidence="6 8" id="KW-0067">ATP-binding</keyword>
<dbReference type="PANTHER" id="PTHR43289:SF6">
    <property type="entry name" value="SERINE_THREONINE-PROTEIN KINASE NEKL-3"/>
    <property type="match status" value="1"/>
</dbReference>
<dbReference type="InterPro" id="IPR001680">
    <property type="entry name" value="WD40_rpt"/>
</dbReference>
<dbReference type="SUPFAM" id="SSF56112">
    <property type="entry name" value="Protein kinase-like (PK-like)"/>
    <property type="match status" value="1"/>
</dbReference>
<dbReference type="CDD" id="cd14014">
    <property type="entry name" value="STKc_PknB_like"/>
    <property type="match status" value="1"/>
</dbReference>
<dbReference type="Gene3D" id="2.130.10.10">
    <property type="entry name" value="YVTN repeat-like/Quinoprotein amine dehydrogenase"/>
    <property type="match status" value="2"/>
</dbReference>
<reference evidence="11 12" key="1">
    <citation type="submission" date="2019-08" db="EMBL/GenBank/DDBJ databases">
        <title>Deep-cultivation of Planctomycetes and their phenomic and genomic characterization uncovers novel biology.</title>
        <authorList>
            <person name="Wiegand S."/>
            <person name="Jogler M."/>
            <person name="Boedeker C."/>
            <person name="Pinto D."/>
            <person name="Vollmers J."/>
            <person name="Rivas-Marin E."/>
            <person name="Kohn T."/>
            <person name="Peeters S.H."/>
            <person name="Heuer A."/>
            <person name="Rast P."/>
            <person name="Oberbeckmann S."/>
            <person name="Bunk B."/>
            <person name="Jeske O."/>
            <person name="Meyerdierks A."/>
            <person name="Storesund J.E."/>
            <person name="Kallscheuer N."/>
            <person name="Luecker S."/>
            <person name="Lage O.M."/>
            <person name="Pohl T."/>
            <person name="Merkel B.J."/>
            <person name="Hornburger P."/>
            <person name="Mueller R.-W."/>
            <person name="Bruemmer F."/>
            <person name="Labrenz M."/>
            <person name="Spormann A.M."/>
            <person name="Op den Camp H."/>
            <person name="Overmann J."/>
            <person name="Amann R."/>
            <person name="Jetten M.S.M."/>
            <person name="Mascher T."/>
            <person name="Medema M.H."/>
            <person name="Devos D.P."/>
            <person name="Kaster A.-K."/>
            <person name="Ovreas L."/>
            <person name="Rohde M."/>
            <person name="Galperin M.Y."/>
            <person name="Jogler C."/>
        </authorList>
    </citation>
    <scope>NUCLEOTIDE SEQUENCE [LARGE SCALE GENOMIC DNA]</scope>
    <source>
        <strain evidence="11 12">UC8</strain>
    </source>
</reference>
<evidence type="ECO:0000256" key="1">
    <source>
        <dbReference type="ARBA" id="ARBA00012513"/>
    </source>
</evidence>
<sequence length="954" mass="104191">MSSTDPLAALAVSERNELEVLLMEFDGDWEPDALDTVGPRIATHPDPRYRDLALGELVKIDLQRRWATGAGRLLEDYLQRYPALGTTESVSADLIVAEYEARHSVAPELVLTAYQSRFPNQFDQVEQLAGRASQSKLPDASPPNRTENELAQASIDTSRVDQLRDTKAGGQRTPEADLPVEFGRYRILKTLGAGAMGKVYLAHDNQLDRQVALKTPSFSSSDDDDMVTRFYREARSAAKIQHRNICPIYDVGQIDGRHFISMAFIKGRCMAQFIKPEHLPPQRTSAILVQRLAVALAEAHKHNVIHRDLKPANIMIDLKKEPIVMDFGLARQMDVESRVTQSGMAVGTPAYMSPEQIRGELDTVGAAADIYALGVILYELLTGRLPFQGPIAKVVYGIVHEEPPRPSAIREGLDPRLESICAKMMAKDLAERYRSMDEVAMALKDYVKAPRPAEPTATSPSTEPPSSSSASSTSDLTETGALNAFFAAQPDPDLRGTIVEPSAKSIPASVAIRTKTASQSNRNHGGRKLFIALGSAGAAVLLLGIVIYFKGGKVELDPDSDAVVKVDNEGQVTIHPGSEPAQAAPAGKSNATVAQPTLPERTLEPADLSRFRPAEALLNEWQHDGADLFSGLFATLSPNGQRVAFRMGEGPLKISETASKQLLKIPAEMEDATSIAFALDRQLMATGHDNKKIRLWDAVSFAPFGEPFESPIEQRVLWVHLSADGTKLIAMGNDHDKARGVSTFCTWDVATRKRISQFQVDIDAQSVSDSIDASADGSRVAVISRRDGPMIWDTSAGKRLPVEFEVNERLESMMRITGMDLSADGSRLAYGTLWGGPSYAAILDTSTGKELWNSGRQRGRVYCVQFTRDGRWLASTAGRTKAHQLSLWNVATGAEVHRWTYPHDSENQNADMLSSLSFSEDGSRLLLCGLYIPIAVWNLTGQDNQPAAAGGQQQ</sequence>
<evidence type="ECO:0000256" key="5">
    <source>
        <dbReference type="ARBA" id="ARBA00022777"/>
    </source>
</evidence>
<dbReference type="KEGG" id="rul:UC8_00600"/>
<organism evidence="11 12">
    <name type="scientific">Roseimaritima ulvae</name>
    <dbReference type="NCBI Taxonomy" id="980254"/>
    <lineage>
        <taxon>Bacteria</taxon>
        <taxon>Pseudomonadati</taxon>
        <taxon>Planctomycetota</taxon>
        <taxon>Planctomycetia</taxon>
        <taxon>Pirellulales</taxon>
        <taxon>Pirellulaceae</taxon>
        <taxon>Roseimaritima</taxon>
    </lineage>
</organism>
<accession>A0A5B9QGB6</accession>
<dbReference type="InterPro" id="IPR000719">
    <property type="entry name" value="Prot_kinase_dom"/>
</dbReference>
<dbReference type="PROSITE" id="PS00107">
    <property type="entry name" value="PROTEIN_KINASE_ATP"/>
    <property type="match status" value="1"/>
</dbReference>
<evidence type="ECO:0000256" key="4">
    <source>
        <dbReference type="ARBA" id="ARBA00022741"/>
    </source>
</evidence>
<feature type="domain" description="Protein kinase" evidence="10">
    <location>
        <begin position="185"/>
        <end position="447"/>
    </location>
</feature>
<dbReference type="AlphaFoldDB" id="A0A5B9QGB6"/>
<keyword evidence="4 8" id="KW-0547">Nucleotide-binding</keyword>